<dbReference type="EMBL" id="JBHUJD010000003">
    <property type="protein sequence ID" value="MFD2309485.1"/>
    <property type="molecule type" value="Genomic_DNA"/>
</dbReference>
<comment type="caution">
    <text evidence="1">The sequence shown here is derived from an EMBL/GenBank/DDBJ whole genome shotgun (WGS) entry which is preliminary data.</text>
</comment>
<evidence type="ECO:0000313" key="1">
    <source>
        <dbReference type="EMBL" id="MFD2309485.1"/>
    </source>
</evidence>
<dbReference type="InterPro" id="IPR008551">
    <property type="entry name" value="TANGO2"/>
</dbReference>
<dbReference type="Pfam" id="PF05742">
    <property type="entry name" value="TANGO2"/>
    <property type="match status" value="1"/>
</dbReference>
<accession>A0ABW5EAQ1</accession>
<dbReference type="PANTHER" id="PTHR17985:SF8">
    <property type="entry name" value="TRANSPORT AND GOLGI ORGANIZATION PROTEIN 2 HOMOLOG"/>
    <property type="match status" value="1"/>
</dbReference>
<proteinExistence type="predicted"/>
<reference evidence="2" key="1">
    <citation type="journal article" date="2019" name="Int. J. Syst. Evol. Microbiol.">
        <title>The Global Catalogue of Microorganisms (GCM) 10K type strain sequencing project: providing services to taxonomists for standard genome sequencing and annotation.</title>
        <authorList>
            <consortium name="The Broad Institute Genomics Platform"/>
            <consortium name="The Broad Institute Genome Sequencing Center for Infectious Disease"/>
            <person name="Wu L."/>
            <person name="Ma J."/>
        </authorList>
    </citation>
    <scope>NUCLEOTIDE SEQUENCE [LARGE SCALE GENOMIC DNA]</scope>
    <source>
        <strain evidence="2">KCTC 12848</strain>
    </source>
</reference>
<name>A0ABW5EAQ1_9GAMM</name>
<gene>
    <name evidence="1" type="ORF">ACFSKX_03560</name>
</gene>
<keyword evidence="2" id="KW-1185">Reference proteome</keyword>
<organism evidence="1 2">
    <name type="scientific">Microbulbifer halophilus</name>
    <dbReference type="NCBI Taxonomy" id="453963"/>
    <lineage>
        <taxon>Bacteria</taxon>
        <taxon>Pseudomonadati</taxon>
        <taxon>Pseudomonadota</taxon>
        <taxon>Gammaproteobacteria</taxon>
        <taxon>Cellvibrionales</taxon>
        <taxon>Microbulbiferaceae</taxon>
        <taxon>Microbulbifer</taxon>
    </lineage>
</organism>
<sequence length="315" mass="34167">MTNGEVVRRHRALLRSPPQTTTGHLPMCLLLFAYRCHPDYPLLLAANRDEFYRRPTAPAGPWEGGGMVAGRDLRAGGTWAGIARGRVAAVTNIREAHPCASSLRDSLRLRKSGSRPICREPQVPTPKDPLSRGDIPRDFLQGSAPPASFAAGLMDRRYRGFNALLFQLGADGELVCAGNRHGPFTFSAGVHGISNGAPDAPWPKVEKGKTGLSQLLRGLDGDPDEGNFVEPALALLQDRAPAAPEDLPHTGVPPELERALSPIFVQIERGDDFPDAYGTRASTLIAVHHSGRTQLWEQGYEDGEPQGALRHFELD</sequence>
<evidence type="ECO:0000313" key="2">
    <source>
        <dbReference type="Proteomes" id="UP001597425"/>
    </source>
</evidence>
<dbReference type="RefSeq" id="WP_265721744.1">
    <property type="nucleotide sequence ID" value="NZ_JAPIVK010000014.1"/>
</dbReference>
<dbReference type="PANTHER" id="PTHR17985">
    <property type="entry name" value="SER/THR-RICH PROTEIN T10 IN DGCR REGION"/>
    <property type="match status" value="1"/>
</dbReference>
<dbReference type="Proteomes" id="UP001597425">
    <property type="component" value="Unassembled WGS sequence"/>
</dbReference>
<protein>
    <submittedName>
        <fullName evidence="1">NRDE family protein</fullName>
    </submittedName>
</protein>